<dbReference type="EMBL" id="KN125157">
    <property type="protein sequence ID" value="KFO19236.1"/>
    <property type="molecule type" value="Genomic_DNA"/>
</dbReference>
<gene>
    <name evidence="2" type="ORF">H920_19380</name>
</gene>
<reference evidence="2 3" key="1">
    <citation type="submission" date="2013-11" db="EMBL/GenBank/DDBJ databases">
        <title>The Damaraland mole rat (Fukomys damarensis) genome and evolution of African mole rats.</title>
        <authorList>
            <person name="Gladyshev V.N."/>
            <person name="Fang X."/>
        </authorList>
    </citation>
    <scope>NUCLEOTIDE SEQUENCE [LARGE SCALE GENOMIC DNA]</scope>
    <source>
        <tissue evidence="2">Liver</tissue>
    </source>
</reference>
<evidence type="ECO:0000313" key="3">
    <source>
        <dbReference type="Proteomes" id="UP000028990"/>
    </source>
</evidence>
<accession>A0A091D8V7</accession>
<name>A0A091D8V7_FUKDA</name>
<feature type="compositionally biased region" description="Polar residues" evidence="1">
    <location>
        <begin position="25"/>
        <end position="35"/>
    </location>
</feature>
<dbReference type="AlphaFoldDB" id="A0A091D8V7"/>
<dbReference type="Proteomes" id="UP000028990">
    <property type="component" value="Unassembled WGS sequence"/>
</dbReference>
<organism evidence="2 3">
    <name type="scientific">Fukomys damarensis</name>
    <name type="common">Damaraland mole rat</name>
    <name type="synonym">Cryptomys damarensis</name>
    <dbReference type="NCBI Taxonomy" id="885580"/>
    <lineage>
        <taxon>Eukaryota</taxon>
        <taxon>Metazoa</taxon>
        <taxon>Chordata</taxon>
        <taxon>Craniata</taxon>
        <taxon>Vertebrata</taxon>
        <taxon>Euteleostomi</taxon>
        <taxon>Mammalia</taxon>
        <taxon>Eutheria</taxon>
        <taxon>Euarchontoglires</taxon>
        <taxon>Glires</taxon>
        <taxon>Rodentia</taxon>
        <taxon>Hystricomorpha</taxon>
        <taxon>Bathyergidae</taxon>
        <taxon>Fukomys</taxon>
    </lineage>
</organism>
<keyword evidence="3" id="KW-1185">Reference proteome</keyword>
<keyword evidence="2" id="KW-0675">Receptor</keyword>
<protein>
    <submittedName>
        <fullName evidence="2">Nuclear receptor coactivator 7</fullName>
    </submittedName>
</protein>
<evidence type="ECO:0000256" key="1">
    <source>
        <dbReference type="SAM" id="MobiDB-lite"/>
    </source>
</evidence>
<feature type="compositionally biased region" description="Basic and acidic residues" evidence="1">
    <location>
        <begin position="1"/>
        <end position="12"/>
    </location>
</feature>
<sequence length="154" mass="17556">MDTKEEKKERKQSYSVRLKKKKQAKQNTEIASNVATRPLPGKEDAHSVILEQDKGDIAVEEEYITDEMKKRKNNQLKLEYYKLPDADLVRKALKPIEQVLSSILEDEPGLVKFLKMNCYCFTNGKGMVGGVMIVIPNNKKFNPRKADTLAIENG</sequence>
<proteinExistence type="predicted"/>
<evidence type="ECO:0000313" key="2">
    <source>
        <dbReference type="EMBL" id="KFO19236.1"/>
    </source>
</evidence>
<feature type="region of interest" description="Disordered" evidence="1">
    <location>
        <begin position="1"/>
        <end position="43"/>
    </location>
</feature>